<reference evidence="2 3" key="1">
    <citation type="journal article" date="2019" name="Int. J. Syst. Evol. Microbiol.">
        <title>The Global Catalogue of Microorganisms (GCM) 10K type strain sequencing project: providing services to taxonomists for standard genome sequencing and annotation.</title>
        <authorList>
            <consortium name="The Broad Institute Genomics Platform"/>
            <consortium name="The Broad Institute Genome Sequencing Center for Infectious Disease"/>
            <person name="Wu L."/>
            <person name="Ma J."/>
        </authorList>
    </citation>
    <scope>NUCLEOTIDE SEQUENCE [LARGE SCALE GENOMIC DNA]</scope>
    <source>
        <strain evidence="2 3">JCM 6924</strain>
    </source>
</reference>
<organism evidence="2 3">
    <name type="scientific">Streptomyces levis</name>
    <dbReference type="NCBI Taxonomy" id="285566"/>
    <lineage>
        <taxon>Bacteria</taxon>
        <taxon>Bacillati</taxon>
        <taxon>Actinomycetota</taxon>
        <taxon>Actinomycetes</taxon>
        <taxon>Kitasatosporales</taxon>
        <taxon>Streptomycetaceae</taxon>
        <taxon>Streptomyces</taxon>
    </lineage>
</organism>
<keyword evidence="3" id="KW-1185">Reference proteome</keyword>
<feature type="region of interest" description="Disordered" evidence="1">
    <location>
        <begin position="77"/>
        <end position="122"/>
    </location>
</feature>
<protein>
    <submittedName>
        <fullName evidence="2">Uncharacterized protein</fullName>
    </submittedName>
</protein>
<dbReference type="Proteomes" id="UP001501095">
    <property type="component" value="Unassembled WGS sequence"/>
</dbReference>
<evidence type="ECO:0000313" key="2">
    <source>
        <dbReference type="EMBL" id="GAA2558403.1"/>
    </source>
</evidence>
<sequence length="218" mass="23645">MAADRFTQIANGLFRDLRLSLRAKGVFGYISRRTAGWQVMVAGLAGVGPDGRDAVRVALKELGRTGHGQERRAVGAARKPVWPPSTQATVGAVRNGPMTRRPEHRHRRPARHEGQQMSSTQIETTPADQALALLELPSLDGLTEEQMRGFAAAGRGGLLPDRRVNEAAPLSFGRAGPLRRVRTILPVPAPAPVRRRTVTPWQMTTSGAPSDAYADWPP</sequence>
<gene>
    <name evidence="2" type="ORF">GCM10010423_70360</name>
</gene>
<evidence type="ECO:0000256" key="1">
    <source>
        <dbReference type="SAM" id="MobiDB-lite"/>
    </source>
</evidence>
<evidence type="ECO:0000313" key="3">
    <source>
        <dbReference type="Proteomes" id="UP001501095"/>
    </source>
</evidence>
<comment type="caution">
    <text evidence="2">The sequence shown here is derived from an EMBL/GenBank/DDBJ whole genome shotgun (WGS) entry which is preliminary data.</text>
</comment>
<accession>A0ABN3P2B9</accession>
<name>A0ABN3P2B9_9ACTN</name>
<proteinExistence type="predicted"/>
<dbReference type="EMBL" id="BAAATM010000027">
    <property type="protein sequence ID" value="GAA2558403.1"/>
    <property type="molecule type" value="Genomic_DNA"/>
</dbReference>